<accession>A0A853H4T7</accession>
<dbReference type="EMBL" id="JACCEV010000001">
    <property type="protein sequence ID" value="NYT85124.1"/>
    <property type="molecule type" value="Genomic_DNA"/>
</dbReference>
<dbReference type="AlphaFoldDB" id="A0A853H4T7"/>
<dbReference type="NCBIfam" id="TIGR03362">
    <property type="entry name" value="VI_chp_7"/>
    <property type="match status" value="1"/>
</dbReference>
<feature type="compositionally biased region" description="Polar residues" evidence="1">
    <location>
        <begin position="203"/>
        <end position="212"/>
    </location>
</feature>
<feature type="domain" description="ImpA N-terminal" evidence="2">
    <location>
        <begin position="14"/>
        <end position="125"/>
    </location>
</feature>
<dbReference type="Pfam" id="PF06812">
    <property type="entry name" value="ImpA_N"/>
    <property type="match status" value="1"/>
</dbReference>
<organism evidence="3 4">
    <name type="scientific">Pollutimonas harenae</name>
    <dbReference type="NCBI Taxonomy" id="657015"/>
    <lineage>
        <taxon>Bacteria</taxon>
        <taxon>Pseudomonadati</taxon>
        <taxon>Pseudomonadota</taxon>
        <taxon>Betaproteobacteria</taxon>
        <taxon>Burkholderiales</taxon>
        <taxon>Alcaligenaceae</taxon>
        <taxon>Pollutimonas</taxon>
    </lineage>
</organism>
<dbReference type="Pfam" id="PF16989">
    <property type="entry name" value="T6SS_VasJ"/>
    <property type="match status" value="1"/>
</dbReference>
<proteinExistence type="predicted"/>
<dbReference type="PANTHER" id="PTHR37024">
    <property type="entry name" value="TYPE VI SECRETION SYSTEM DUF2094 AND IMPA-RELATED DOMAIN PROTEIN"/>
    <property type="match status" value="1"/>
</dbReference>
<feature type="region of interest" description="Disordered" evidence="1">
    <location>
        <begin position="1"/>
        <end position="31"/>
    </location>
</feature>
<dbReference type="InterPro" id="IPR017739">
    <property type="entry name" value="T6SS-assoc_VCA0119"/>
</dbReference>
<sequence>MSENTSVRNLGSVPVSASQPAGMNPRDGESFDKLQSQLDRLTDLHAGQGIEWAVVARLSATVLQNEGKDLAVATWLATALFYQHGLSGLADGVHILRDLVETYWEDMSPPASRLRGRRNQMQWLLDQLTSALDEQAIMQMSAMPSEQHIQMLEDWDALDAAWQSRDEEAPAFYGLSAIMRRLPVEQVADSAESAQPTAPVESQLASTSSNAPVASSTAMPALQAAAVKMPDNGADTASAVEHALGSLHPLVSWLMQERVTAPMLFRLNRVCAWTALEQLPPAQGRSTRLPPPPGQLIDTFGQVLKGGEPEAIIRYAEARLASFPYWLDLSRASHMALTQLKASQAAESLALETTHFMARLPGLTELTFSDGQAFADPTTQAWLDALQASGDSGSTTSERDAITALAHEAEGQAVAGKLEDALSQLQVAVRAAESRRASFRLRLAQCHLIHRFDVKTDMRAVIAPLIEELDIHHLSTWEPDLARQALELAAGIELRRRTDGAAPAVPMLGRLSRVDVQAAWQLSQSTVD</sequence>
<gene>
    <name evidence="3" type="primary">tssA</name>
    <name evidence="3" type="ORF">H0A62_05870</name>
</gene>
<dbReference type="PANTHER" id="PTHR37024:SF3">
    <property type="entry name" value="TYPE VI SECRETION SYSTEM PROTEIN TSSA"/>
    <property type="match status" value="1"/>
</dbReference>
<dbReference type="InterPro" id="IPR010657">
    <property type="entry name" value="ImpA_N"/>
</dbReference>
<keyword evidence="4" id="KW-1185">Reference proteome</keyword>
<feature type="region of interest" description="Disordered" evidence="1">
    <location>
        <begin position="190"/>
        <end position="212"/>
    </location>
</feature>
<evidence type="ECO:0000259" key="2">
    <source>
        <dbReference type="Pfam" id="PF06812"/>
    </source>
</evidence>
<evidence type="ECO:0000313" key="3">
    <source>
        <dbReference type="EMBL" id="NYT85124.1"/>
    </source>
</evidence>
<dbReference type="OrthoDB" id="1522895at2"/>
<dbReference type="Proteomes" id="UP000554144">
    <property type="component" value="Unassembled WGS sequence"/>
</dbReference>
<protein>
    <submittedName>
        <fullName evidence="3">Type VI secretion system protein TssA</fullName>
    </submittedName>
</protein>
<evidence type="ECO:0000313" key="4">
    <source>
        <dbReference type="Proteomes" id="UP000554144"/>
    </source>
</evidence>
<reference evidence="3 4" key="1">
    <citation type="submission" date="2020-07" db="EMBL/GenBank/DDBJ databases">
        <title>Taxonomic revisions and descriptions of new bacterial species based on genomic comparisons in the high-G+C-content subgroup of the family Alcaligenaceae.</title>
        <authorList>
            <person name="Szabo A."/>
            <person name="Felfoldi T."/>
        </authorList>
    </citation>
    <scope>NUCLEOTIDE SEQUENCE [LARGE SCALE GENOMIC DNA]</scope>
    <source>
        <strain evidence="3 4">DSM 25667</strain>
    </source>
</reference>
<feature type="compositionally biased region" description="Polar residues" evidence="1">
    <location>
        <begin position="1"/>
        <end position="21"/>
    </location>
</feature>
<comment type="caution">
    <text evidence="3">The sequence shown here is derived from an EMBL/GenBank/DDBJ whole genome shotgun (WGS) entry which is preliminary data.</text>
</comment>
<evidence type="ECO:0000256" key="1">
    <source>
        <dbReference type="SAM" id="MobiDB-lite"/>
    </source>
</evidence>
<dbReference type="RefSeq" id="WP_130037340.1">
    <property type="nucleotide sequence ID" value="NZ_JACCEV010000001.1"/>
</dbReference>
<name>A0A853H4T7_9BURK</name>